<comment type="similarity">
    <text evidence="1 5">Belongs to the DNA mismatch repair MutL/HexB family.</text>
</comment>
<name>A0A1E7YN04_9PROT</name>
<dbReference type="InterPro" id="IPR014790">
    <property type="entry name" value="MutL_C"/>
</dbReference>
<dbReference type="InterPro" id="IPR020667">
    <property type="entry name" value="DNA_mismatch_repair_MutL"/>
</dbReference>
<evidence type="ECO:0000256" key="2">
    <source>
        <dbReference type="ARBA" id="ARBA00021975"/>
    </source>
</evidence>
<evidence type="ECO:0000313" key="9">
    <source>
        <dbReference type="Proteomes" id="UP000175616"/>
    </source>
</evidence>
<dbReference type="AlphaFoldDB" id="A0A1E7YN04"/>
<dbReference type="Gene3D" id="3.30.565.10">
    <property type="entry name" value="Histidine kinase-like ATPase, C-terminal domain"/>
    <property type="match status" value="1"/>
</dbReference>
<dbReference type="RefSeq" id="WP_070113803.1">
    <property type="nucleotide sequence ID" value="NZ_LZYE01000184.1"/>
</dbReference>
<accession>A0A1E7YN04</accession>
<proteinExistence type="inferred from homology"/>
<keyword evidence="3 5" id="KW-0227">DNA damage</keyword>
<dbReference type="InterPro" id="IPR042121">
    <property type="entry name" value="MutL_C_regsub"/>
</dbReference>
<evidence type="ECO:0000256" key="5">
    <source>
        <dbReference type="HAMAP-Rule" id="MF_00149"/>
    </source>
</evidence>
<dbReference type="Gene3D" id="3.30.1540.20">
    <property type="entry name" value="MutL, C-terminal domain, dimerisation subdomain"/>
    <property type="match status" value="1"/>
</dbReference>
<dbReference type="InterPro" id="IPR002099">
    <property type="entry name" value="MutL/Mlh/PMS"/>
</dbReference>
<evidence type="ECO:0000256" key="1">
    <source>
        <dbReference type="ARBA" id="ARBA00006082"/>
    </source>
</evidence>
<dbReference type="Pfam" id="PF08676">
    <property type="entry name" value="MutL_C"/>
    <property type="match status" value="1"/>
</dbReference>
<evidence type="ECO:0000256" key="4">
    <source>
        <dbReference type="ARBA" id="ARBA00023204"/>
    </source>
</evidence>
<dbReference type="FunFam" id="3.30.565.10:FF:000003">
    <property type="entry name" value="DNA mismatch repair endonuclease MutL"/>
    <property type="match status" value="1"/>
</dbReference>
<dbReference type="InterPro" id="IPR013507">
    <property type="entry name" value="DNA_mismatch_S5_2-like"/>
</dbReference>
<dbReference type="InterPro" id="IPR038973">
    <property type="entry name" value="MutL/Mlh/Pms-like"/>
</dbReference>
<dbReference type="HAMAP" id="MF_00149">
    <property type="entry name" value="DNA_mis_repair"/>
    <property type="match status" value="1"/>
</dbReference>
<dbReference type="InterPro" id="IPR036890">
    <property type="entry name" value="HATPase_C_sf"/>
</dbReference>
<dbReference type="GO" id="GO:0030983">
    <property type="term" value="F:mismatched DNA binding"/>
    <property type="evidence" value="ECO:0007669"/>
    <property type="project" value="InterPro"/>
</dbReference>
<evidence type="ECO:0000259" key="7">
    <source>
        <dbReference type="SMART" id="SM01340"/>
    </source>
</evidence>
<dbReference type="NCBIfam" id="TIGR00585">
    <property type="entry name" value="mutl"/>
    <property type="match status" value="1"/>
</dbReference>
<dbReference type="GO" id="GO:0140664">
    <property type="term" value="F:ATP-dependent DNA damage sensor activity"/>
    <property type="evidence" value="ECO:0007669"/>
    <property type="project" value="InterPro"/>
</dbReference>
<protein>
    <recommendedName>
        <fullName evidence="2 5">DNA mismatch repair protein MutL</fullName>
    </recommendedName>
</protein>
<dbReference type="SUPFAM" id="SSF54211">
    <property type="entry name" value="Ribosomal protein S5 domain 2-like"/>
    <property type="match status" value="1"/>
</dbReference>
<dbReference type="InterPro" id="IPR037198">
    <property type="entry name" value="MutL_C_sf"/>
</dbReference>
<dbReference type="PANTHER" id="PTHR10073:SF12">
    <property type="entry name" value="DNA MISMATCH REPAIR PROTEIN MLH1"/>
    <property type="match status" value="1"/>
</dbReference>
<dbReference type="CDD" id="cd16926">
    <property type="entry name" value="HATPase_MutL-MLH-PMS-like"/>
    <property type="match status" value="1"/>
</dbReference>
<dbReference type="PANTHER" id="PTHR10073">
    <property type="entry name" value="DNA MISMATCH REPAIR PROTEIN MLH, PMS, MUTL"/>
    <property type="match status" value="1"/>
</dbReference>
<dbReference type="Gene3D" id="3.30.230.10">
    <property type="match status" value="1"/>
</dbReference>
<dbReference type="InterPro" id="IPR020568">
    <property type="entry name" value="Ribosomal_Su5_D2-typ_SF"/>
</dbReference>
<keyword evidence="4 5" id="KW-0234">DNA repair</keyword>
<sequence>MTRNRIRVLEATVANQIAAGEVVERPASVLKELLENSLDAGAQHLRIRLEEGGLSLLAVEDDGIGIPAEELPLALERHATSKLRCAEDLQRIASFGFRGEALPAIASVARLRIQSRPAEAGAAVQIEVEGGRVLSSQVCPRAPGTTVEVRDLFFNVPARRKFLRSPTTELGRMQKVLRQTALAHFAVGFELIQGSRILAHYAPAASEAAQDARVGEILGTDFLANSLRFAEEDGELRIRGWLGLPTYNRPRADEQHFFVNGRPVRDSALNHALRAAYADVLYQDRHPVAVLYLSMPPHWVDVNVHPAKTELRFADSRRIHDFLRHAIRSVIAHEAKPSRPLAGATIVPEGQAVASRGPGANAGMALGGESNAAQWRLSGSSAASTLAEQAGRYWEQVVAPADASNSDARTKTVVPTDQEQMEVTAPPLGYAIGQVHQRFIVAVNAQGLILVDQHAAHERILYERLKARRPDERSQTLLLPQVLSLTATDVTRLDERAAWLEAAGFQWTVTGPQHIHIQAGPADIPSAQYPELFQSYLTTSFAEFRDSDAFLAERACKMAIKTNHPLSLAEMNALLRQLEACPRYSQCNHGRPTVVEMQLAELDRLFLRGR</sequence>
<dbReference type="GO" id="GO:0032300">
    <property type="term" value="C:mismatch repair complex"/>
    <property type="evidence" value="ECO:0007669"/>
    <property type="project" value="InterPro"/>
</dbReference>
<dbReference type="InterPro" id="IPR042120">
    <property type="entry name" value="MutL_C_dimsub"/>
</dbReference>
<dbReference type="Pfam" id="PF01119">
    <property type="entry name" value="DNA_mis_repair"/>
    <property type="match status" value="1"/>
</dbReference>
<dbReference type="GO" id="GO:0016887">
    <property type="term" value="F:ATP hydrolysis activity"/>
    <property type="evidence" value="ECO:0007669"/>
    <property type="project" value="InterPro"/>
</dbReference>
<dbReference type="Proteomes" id="UP000175616">
    <property type="component" value="Unassembled WGS sequence"/>
</dbReference>
<dbReference type="GO" id="GO:0006298">
    <property type="term" value="P:mismatch repair"/>
    <property type="evidence" value="ECO:0007669"/>
    <property type="project" value="UniProtKB-UniRule"/>
</dbReference>
<organism evidence="8 9">
    <name type="scientific">Acidithiobacillus caldus</name>
    <dbReference type="NCBI Taxonomy" id="33059"/>
    <lineage>
        <taxon>Bacteria</taxon>
        <taxon>Pseudomonadati</taxon>
        <taxon>Pseudomonadota</taxon>
        <taxon>Acidithiobacillia</taxon>
        <taxon>Acidithiobacillales</taxon>
        <taxon>Acidithiobacillaceae</taxon>
        <taxon>Acidithiobacillus</taxon>
    </lineage>
</organism>
<dbReference type="Gene3D" id="3.30.1370.100">
    <property type="entry name" value="MutL, C-terminal domain, regulatory subdomain"/>
    <property type="match status" value="1"/>
</dbReference>
<dbReference type="InterPro" id="IPR014721">
    <property type="entry name" value="Ribsml_uS5_D2-typ_fold_subgr"/>
</dbReference>
<dbReference type="SMART" id="SM01340">
    <property type="entry name" value="DNA_mis_repair"/>
    <property type="match status" value="1"/>
</dbReference>
<evidence type="ECO:0000313" key="8">
    <source>
        <dbReference type="EMBL" id="OFC35964.1"/>
    </source>
</evidence>
<dbReference type="Pfam" id="PF13589">
    <property type="entry name" value="HATPase_c_3"/>
    <property type="match status" value="1"/>
</dbReference>
<dbReference type="GO" id="GO:0005524">
    <property type="term" value="F:ATP binding"/>
    <property type="evidence" value="ECO:0007669"/>
    <property type="project" value="InterPro"/>
</dbReference>
<evidence type="ECO:0000259" key="6">
    <source>
        <dbReference type="SMART" id="SM00853"/>
    </source>
</evidence>
<dbReference type="EMBL" id="LZYE01000184">
    <property type="protein sequence ID" value="OFC35964.1"/>
    <property type="molecule type" value="Genomic_DNA"/>
</dbReference>
<evidence type="ECO:0000256" key="3">
    <source>
        <dbReference type="ARBA" id="ARBA00022763"/>
    </source>
</evidence>
<dbReference type="PROSITE" id="PS00058">
    <property type="entry name" value="DNA_MISMATCH_REPAIR_1"/>
    <property type="match status" value="1"/>
</dbReference>
<dbReference type="CDD" id="cd03482">
    <property type="entry name" value="MutL_Trans_MutL"/>
    <property type="match status" value="1"/>
</dbReference>
<feature type="domain" description="DNA mismatch repair protein S5" evidence="7">
    <location>
        <begin position="214"/>
        <end position="332"/>
    </location>
</feature>
<feature type="domain" description="MutL C-terminal dimerisation" evidence="6">
    <location>
        <begin position="431"/>
        <end position="566"/>
    </location>
</feature>
<reference evidence="8 9" key="1">
    <citation type="submission" date="2016-06" db="EMBL/GenBank/DDBJ databases">
        <title>Gene turnover analysis identifies the evolutionary adaptation of the extremophile Acidithiobacillus caldus.</title>
        <authorList>
            <person name="Zhang X."/>
        </authorList>
    </citation>
    <scope>NUCLEOTIDE SEQUENCE [LARGE SCALE GENOMIC DNA]</scope>
    <source>
        <strain evidence="8 9">DX</strain>
    </source>
</reference>
<comment type="caution">
    <text evidence="8">The sequence shown here is derived from an EMBL/GenBank/DDBJ whole genome shotgun (WGS) entry which is preliminary data.</text>
</comment>
<dbReference type="SUPFAM" id="SSF118116">
    <property type="entry name" value="DNA mismatch repair protein MutL"/>
    <property type="match status" value="1"/>
</dbReference>
<dbReference type="SUPFAM" id="SSF55874">
    <property type="entry name" value="ATPase domain of HSP90 chaperone/DNA topoisomerase II/histidine kinase"/>
    <property type="match status" value="1"/>
</dbReference>
<comment type="function">
    <text evidence="5">This protein is involved in the repair of mismatches in DNA. It is required for dam-dependent methyl-directed DNA mismatch repair. May act as a 'molecular matchmaker', a protein that promotes the formation of a stable complex between two or more DNA-binding proteins in an ATP-dependent manner without itself being part of a final effector complex.</text>
</comment>
<dbReference type="InterPro" id="IPR014762">
    <property type="entry name" value="DNA_mismatch_repair_CS"/>
</dbReference>
<dbReference type="SMART" id="SM00853">
    <property type="entry name" value="MutL_C"/>
    <property type="match status" value="1"/>
</dbReference>
<gene>
    <name evidence="5" type="primary">mutL</name>
    <name evidence="8" type="ORF">BAE27_06935</name>
</gene>